<dbReference type="RefSeq" id="WP_166850312.1">
    <property type="nucleotide sequence ID" value="NZ_JAAONY010000001.1"/>
</dbReference>
<sequence length="382" mass="43218">MSKFDDIRPYNDAEVRPTLDKILHDPELLQAIAAFRFPRLSGLIGGVLRPVIKWALQRRLAKVQNVEDFQAEVKAYMDKMIDSTSRGLTVSGIENLDPNNAYLFISNHRDIAMDPAFVGMALYNNGFDTVRIAIGDNLLTKPYVSDLMRLNKSFIVNRSATAPREKLKAAKHLSSYIHHSIDEEKANIWIAHREGRAKDGLDVTNPAVISMIALSKGKQRSLSEYINELHIVPVAISYELDPCDTMKTNELYCQTQDGGYEKDEHEDIASIAQGIVGDKGRVHVAFGEVLRGDFENTDDVAAEIDRQIRLEYRLFPSNCFAFEKLNKKWPMIKVGPDSMDFKAEAYSAEQAEFEQRLAEVPEDQREIYLAMYANPVSNKLSK</sequence>
<keyword evidence="2" id="KW-0012">Acyltransferase</keyword>
<dbReference type="PANTHER" id="PTHR30068">
    <property type="entry name" value="URONATE ISOMERASE"/>
    <property type="match status" value="1"/>
</dbReference>
<name>A0A7X0JSZ3_9GAMM</name>
<dbReference type="InParanoid" id="A0A7X0JSZ3"/>
<comment type="caution">
    <text evidence="2">The sequence shown here is derived from an EMBL/GenBank/DDBJ whole genome shotgun (WGS) entry which is preliminary data.</text>
</comment>
<evidence type="ECO:0000259" key="1">
    <source>
        <dbReference type="SMART" id="SM00563"/>
    </source>
</evidence>
<dbReference type="Pfam" id="PF01553">
    <property type="entry name" value="Acyltransferase"/>
    <property type="match status" value="1"/>
</dbReference>
<dbReference type="InterPro" id="IPR002123">
    <property type="entry name" value="Plipid/glycerol_acylTrfase"/>
</dbReference>
<reference evidence="2 3" key="1">
    <citation type="submission" date="2020-08" db="EMBL/GenBank/DDBJ databases">
        <title>Genomic Encyclopedia of Type Strains, Phase IV (KMG-IV): sequencing the most valuable type-strain genomes for metagenomic binning, comparative biology and taxonomic classification.</title>
        <authorList>
            <person name="Goeker M."/>
        </authorList>
    </citation>
    <scope>NUCLEOTIDE SEQUENCE [LARGE SCALE GENOMIC DNA]</scope>
    <source>
        <strain evidence="2 3">DSM 22368</strain>
    </source>
</reference>
<accession>A0A7X0JSZ3</accession>
<evidence type="ECO:0000313" key="2">
    <source>
        <dbReference type="EMBL" id="MBB6520761.1"/>
    </source>
</evidence>
<dbReference type="GO" id="GO:0016746">
    <property type="term" value="F:acyltransferase activity"/>
    <property type="evidence" value="ECO:0007669"/>
    <property type="project" value="UniProtKB-KW"/>
</dbReference>
<dbReference type="SUPFAM" id="SSF69593">
    <property type="entry name" value="Glycerol-3-phosphate (1)-acyltransferase"/>
    <property type="match status" value="1"/>
</dbReference>
<dbReference type="GO" id="GO:0042840">
    <property type="term" value="P:D-glucuronate catabolic process"/>
    <property type="evidence" value="ECO:0007669"/>
    <property type="project" value="TreeGrafter"/>
</dbReference>
<dbReference type="SMART" id="SM00563">
    <property type="entry name" value="PlsC"/>
    <property type="match status" value="1"/>
</dbReference>
<protein>
    <submittedName>
        <fullName evidence="2">1-acyl-sn-glycerol-3-phosphate acyltransferase</fullName>
    </submittedName>
</protein>
<proteinExistence type="predicted"/>
<dbReference type="PANTHER" id="PTHR30068:SF3">
    <property type="entry name" value="PHOSPHOLIPID_GLYCEROL ACYLTRANSFERASE DOMAIN-CONTAINING PROTEIN"/>
    <property type="match status" value="1"/>
</dbReference>
<feature type="domain" description="Phospholipid/glycerol acyltransferase" evidence="1">
    <location>
        <begin position="102"/>
        <end position="239"/>
    </location>
</feature>
<gene>
    <name evidence="2" type="ORF">HNR48_001039</name>
</gene>
<dbReference type="Proteomes" id="UP000528457">
    <property type="component" value="Unassembled WGS sequence"/>
</dbReference>
<evidence type="ECO:0000313" key="3">
    <source>
        <dbReference type="Proteomes" id="UP000528457"/>
    </source>
</evidence>
<dbReference type="GO" id="GO:0019698">
    <property type="term" value="P:D-galacturonate catabolic process"/>
    <property type="evidence" value="ECO:0007669"/>
    <property type="project" value="TreeGrafter"/>
</dbReference>
<dbReference type="AlphaFoldDB" id="A0A7X0JSZ3"/>
<dbReference type="EMBL" id="JACHHT010000001">
    <property type="protein sequence ID" value="MBB6520761.1"/>
    <property type="molecule type" value="Genomic_DNA"/>
</dbReference>
<keyword evidence="2" id="KW-0808">Transferase</keyword>
<keyword evidence="3" id="KW-1185">Reference proteome</keyword>
<organism evidence="2 3">
    <name type="scientific">Pseudoteredinibacter isoporae</name>
    <dbReference type="NCBI Taxonomy" id="570281"/>
    <lineage>
        <taxon>Bacteria</taxon>
        <taxon>Pseudomonadati</taxon>
        <taxon>Pseudomonadota</taxon>
        <taxon>Gammaproteobacteria</taxon>
        <taxon>Cellvibrionales</taxon>
        <taxon>Cellvibrionaceae</taxon>
        <taxon>Pseudoteredinibacter</taxon>
    </lineage>
</organism>